<dbReference type="HOGENOM" id="CLU_414486_0_0_1"/>
<accession>M7TY68</accession>
<evidence type="ECO:0000313" key="2">
    <source>
        <dbReference type="Proteomes" id="UP000012174"/>
    </source>
</evidence>
<reference evidence="2" key="1">
    <citation type="journal article" date="2013" name="Genome Announc.">
        <title>Draft genome sequence of the grapevine dieback fungus Eutypa lata UCR-EL1.</title>
        <authorList>
            <person name="Blanco-Ulate B."/>
            <person name="Rolshausen P.E."/>
            <person name="Cantu D."/>
        </authorList>
    </citation>
    <scope>NUCLEOTIDE SEQUENCE [LARGE SCALE GENOMIC DNA]</scope>
    <source>
        <strain evidence="2">UCR-EL1</strain>
    </source>
</reference>
<dbReference type="KEGG" id="ela:UCREL1_1368"/>
<evidence type="ECO:0000313" key="1">
    <source>
        <dbReference type="EMBL" id="EMR71600.1"/>
    </source>
</evidence>
<keyword evidence="2" id="KW-1185">Reference proteome</keyword>
<protein>
    <submittedName>
        <fullName evidence="1">Putative phosphatidylcholine-hydrolyzing phospholipase c protein</fullName>
    </submittedName>
</protein>
<dbReference type="CDD" id="cd22893">
    <property type="entry name" value="PlcA-like"/>
    <property type="match status" value="1"/>
</dbReference>
<dbReference type="AlphaFoldDB" id="M7TY68"/>
<name>M7TY68_EUTLA</name>
<sequence length="662" mass="73313">MAARTKQSFKFQSPEHRQIGDRAVLPFSDGDVAGVNFKYAGPGFPRDLTISLGQIVALAGDLYGNCDGEQISDQWQTNREASIKQFLSNTDLLNKDTKGYLQSIVKIMLAQERERSLLRSGMGKMWPREWAFATNLDYLRLALCNWDHFGQDAVSAYSAGHTAALRQARLAQQTRDKAALRLLSTYYAYPLSKVPWTQILQHISKSGQSQNQLPLTLDLLCPTRVLHLRVIDDLNLSVAQYGTIYSQSSTKRNAEVESCNLLKQTTLSVPQSSGQTSWNAAQKIDDIGVYSLVGRVLLPSGDLNAYHVGLKVTSHDVAVLWADEAQDGNSGWAAGNVWYGQFDADSNTVAMIKHWHMAASPWKSKLELWTFKSGTQNAPTRKRTEWPSEFKLPPYTAFSLPIEGKDSSDTFVTSALDTSVSPAKTLWTFSTWKRGYSSLVCSTCHESLSERAQKTIVKCGTTSSTGNRVIRLFYGEKYSKSGYVRIDVLQLSTMSVTTISSSEFKATWSGQNYLTWFHSDVDADGKLDLVGLVAADDGSLTVLAFKPKPDEFSGFESPIISRITSDKGTLLTAPFMEPISARQAAYRFPNFTYQVDSGILMAFDNYGVMGMRLLRSKSYNGTLSYEVGGQLPAVAGQISATLGQVTRLFETKKEAIGLFIEY</sequence>
<dbReference type="EMBL" id="KB705621">
    <property type="protein sequence ID" value="EMR71600.1"/>
    <property type="molecule type" value="Genomic_DNA"/>
</dbReference>
<gene>
    <name evidence="1" type="ORF">UCREL1_1368</name>
</gene>
<proteinExistence type="predicted"/>
<organism evidence="1 2">
    <name type="scientific">Eutypa lata (strain UCR-EL1)</name>
    <name type="common">Grapevine dieback disease fungus</name>
    <name type="synonym">Eutypa armeniacae</name>
    <dbReference type="NCBI Taxonomy" id="1287681"/>
    <lineage>
        <taxon>Eukaryota</taxon>
        <taxon>Fungi</taxon>
        <taxon>Dikarya</taxon>
        <taxon>Ascomycota</taxon>
        <taxon>Pezizomycotina</taxon>
        <taxon>Sordariomycetes</taxon>
        <taxon>Xylariomycetidae</taxon>
        <taxon>Xylariales</taxon>
        <taxon>Diatrypaceae</taxon>
        <taxon>Eutypa</taxon>
    </lineage>
</organism>
<dbReference type="Proteomes" id="UP000012174">
    <property type="component" value="Unassembled WGS sequence"/>
</dbReference>
<dbReference type="OrthoDB" id="4330301at2759"/>
<dbReference type="InterPro" id="IPR049756">
    <property type="entry name" value="PlcA-like_dom"/>
</dbReference>